<dbReference type="SUPFAM" id="SSF110857">
    <property type="entry name" value="Gamma-glutamyl cyclotransferase-like"/>
    <property type="match status" value="1"/>
</dbReference>
<dbReference type="AlphaFoldDB" id="A0ABD1UM99"/>
<dbReference type="Gene3D" id="3.10.490.10">
    <property type="entry name" value="Gamma-glutamyl cyclotransferase-like"/>
    <property type="match status" value="1"/>
</dbReference>
<evidence type="ECO:0000313" key="7">
    <source>
        <dbReference type="EMBL" id="KAL2526181.1"/>
    </source>
</evidence>
<evidence type="ECO:0000256" key="4">
    <source>
        <dbReference type="PIRSR" id="PIRSR639126-1"/>
    </source>
</evidence>
<evidence type="ECO:0000256" key="5">
    <source>
        <dbReference type="RuleBase" id="RU367036"/>
    </source>
</evidence>
<organism evidence="7 8">
    <name type="scientific">Abeliophyllum distichum</name>
    <dbReference type="NCBI Taxonomy" id="126358"/>
    <lineage>
        <taxon>Eukaryota</taxon>
        <taxon>Viridiplantae</taxon>
        <taxon>Streptophyta</taxon>
        <taxon>Embryophyta</taxon>
        <taxon>Tracheophyta</taxon>
        <taxon>Spermatophyta</taxon>
        <taxon>Magnoliopsida</taxon>
        <taxon>eudicotyledons</taxon>
        <taxon>Gunneridae</taxon>
        <taxon>Pentapetalae</taxon>
        <taxon>asterids</taxon>
        <taxon>lamiids</taxon>
        <taxon>Lamiales</taxon>
        <taxon>Oleaceae</taxon>
        <taxon>Forsythieae</taxon>
        <taxon>Abeliophyllum</taxon>
    </lineage>
</organism>
<dbReference type="InterPro" id="IPR009288">
    <property type="entry name" value="AIG2-like_dom"/>
</dbReference>
<dbReference type="GO" id="GO:0016746">
    <property type="term" value="F:acyltransferase activity"/>
    <property type="evidence" value="ECO:0007669"/>
    <property type="project" value="UniProtKB-KW"/>
</dbReference>
<gene>
    <name evidence="7" type="ORF">Adt_11235</name>
</gene>
<keyword evidence="8" id="KW-1185">Reference proteome</keyword>
<evidence type="ECO:0000256" key="2">
    <source>
        <dbReference type="ARBA" id="ARBA00008861"/>
    </source>
</evidence>
<evidence type="ECO:0000313" key="8">
    <source>
        <dbReference type="Proteomes" id="UP001604336"/>
    </source>
</evidence>
<comment type="function">
    <text evidence="1">Putative gamma-glutamylcyclotransferase.</text>
</comment>
<evidence type="ECO:0000259" key="6">
    <source>
        <dbReference type="Pfam" id="PF06094"/>
    </source>
</evidence>
<dbReference type="InterPro" id="IPR039126">
    <property type="entry name" value="GGACT"/>
</dbReference>
<name>A0ABD1UM99_9LAMI</name>
<feature type="domain" description="Gamma-glutamylcyclotransferase AIG2-like" evidence="6">
    <location>
        <begin position="55"/>
        <end position="167"/>
    </location>
</feature>
<dbReference type="EMBL" id="JBFOLK010000003">
    <property type="protein sequence ID" value="KAL2526181.1"/>
    <property type="molecule type" value="Genomic_DNA"/>
</dbReference>
<feature type="active site" description="Proton acceptor" evidence="4">
    <location>
        <position position="134"/>
    </location>
</feature>
<dbReference type="InterPro" id="IPR013024">
    <property type="entry name" value="GGCT-like"/>
</dbReference>
<proteinExistence type="inferred from homology"/>
<sequence>MDELCGIKIIPVCPYKQMELKLPGVELVGEEITLNCGRLGNSMANGGGGDDVSLIFTYGTLKRGFYNHMLIEDLMRTSDAVFLGDYSTIESFPLVVGPHGIPYLINLPGLGHRVRGELYSVSSDRGLARLDELERIDNGHYERLPVEVTAEDGGEKVAAVEAYFAHREFGEAMWERCGKEGLSEFSMALGGKYVRRDDRPSNSSFLGDIKKFISGDN</sequence>
<dbReference type="PANTHER" id="PTHR12510:SF15">
    <property type="entry name" value="GAMMA-GLUTAMYLCYCLOTRANSFERASE FAMILY PROTEIN"/>
    <property type="match status" value="1"/>
</dbReference>
<evidence type="ECO:0000256" key="3">
    <source>
        <dbReference type="ARBA" id="ARBA00023315"/>
    </source>
</evidence>
<keyword evidence="3" id="KW-0808">Transferase</keyword>
<comment type="caution">
    <text evidence="7">The sequence shown here is derived from an EMBL/GenBank/DDBJ whole genome shotgun (WGS) entry which is preliminary data.</text>
</comment>
<accession>A0ABD1UM99</accession>
<reference evidence="8" key="1">
    <citation type="submission" date="2024-07" db="EMBL/GenBank/DDBJ databases">
        <title>Two chromosome-level genome assemblies of Korean endemic species Abeliophyllum distichum and Forsythia ovata (Oleaceae).</title>
        <authorList>
            <person name="Jang H."/>
        </authorList>
    </citation>
    <scope>NUCLEOTIDE SEQUENCE [LARGE SCALE GENOMIC DNA]</scope>
</reference>
<protein>
    <recommendedName>
        <fullName evidence="5">Gamma-glutamylcyclotransferase family protein</fullName>
    </recommendedName>
</protein>
<dbReference type="CDD" id="cd06661">
    <property type="entry name" value="GGCT_like"/>
    <property type="match status" value="1"/>
</dbReference>
<dbReference type="InterPro" id="IPR036568">
    <property type="entry name" value="GGCT-like_sf"/>
</dbReference>
<dbReference type="Proteomes" id="UP001604336">
    <property type="component" value="Unassembled WGS sequence"/>
</dbReference>
<dbReference type="PANTHER" id="PTHR12510">
    <property type="entry name" value="TROPONIN C-AKIN-1 PROTEIN"/>
    <property type="match status" value="1"/>
</dbReference>
<keyword evidence="3" id="KW-0012">Acyltransferase</keyword>
<dbReference type="Pfam" id="PF06094">
    <property type="entry name" value="GGACT"/>
    <property type="match status" value="1"/>
</dbReference>
<comment type="similarity">
    <text evidence="2 5">Belongs to the gamma-glutamylcyclotransferase family.</text>
</comment>
<evidence type="ECO:0000256" key="1">
    <source>
        <dbReference type="ARBA" id="ARBA00002782"/>
    </source>
</evidence>